<organism evidence="1 2">
    <name type="scientific">Malus domestica</name>
    <name type="common">Apple</name>
    <name type="synonym">Pyrus malus</name>
    <dbReference type="NCBI Taxonomy" id="3750"/>
    <lineage>
        <taxon>Eukaryota</taxon>
        <taxon>Viridiplantae</taxon>
        <taxon>Streptophyta</taxon>
        <taxon>Embryophyta</taxon>
        <taxon>Tracheophyta</taxon>
        <taxon>Spermatophyta</taxon>
        <taxon>Magnoliopsida</taxon>
        <taxon>eudicotyledons</taxon>
        <taxon>Gunneridae</taxon>
        <taxon>Pentapetalae</taxon>
        <taxon>rosids</taxon>
        <taxon>fabids</taxon>
        <taxon>Rosales</taxon>
        <taxon>Rosaceae</taxon>
        <taxon>Amygdaloideae</taxon>
        <taxon>Maleae</taxon>
        <taxon>Malus</taxon>
    </lineage>
</organism>
<comment type="caution">
    <text evidence="1">The sequence shown here is derived from an EMBL/GenBank/DDBJ whole genome shotgun (WGS) entry which is preliminary data.</text>
</comment>
<keyword evidence="2" id="KW-1185">Reference proteome</keyword>
<accession>A0A498HZY1</accession>
<dbReference type="AlphaFoldDB" id="A0A498HZY1"/>
<name>A0A498HZY1_MALDO</name>
<dbReference type="Proteomes" id="UP000290289">
    <property type="component" value="Chromosome 14"/>
</dbReference>
<sequence length="425" mass="47321">MLEQSMRCLHFSWYRMFDAHAKFTHTIGLDDHNKVIETFSRCQSRYPFFIRGPDGSKPKSQKRQSGAAARLNMVVNRRPAVLYHYPCPETPDGPFAALAAHLYFSAVSAEPLFFPNTVYSPITPQHFPLPNIDHLYLLDFVGPPGFVQKISSMVPNVVVLDHHKSAIGTPIGGNVAGVVDMNRCGATIAFEYIEDGDLWTWKLPNSKAFSSGLKDLNLQYDVGLNPSLFQYVISSLLASLIDGVEITEKLCALLIFGLNEHLLSLDLENGELSEKQKLDEALSKSYEIELGGGAFGNCLAVNADSISELRSELGHQLATKSRSLNLSLVNWTHVRLLECTILAIHDFILFFSLKSMWINLVRMRGIGAVLYRVPELENDQMLKISLRSVDTEDTTLISQGELGVGGHRNASSFMVGSAEFKQWKL</sequence>
<dbReference type="PANTHER" id="PTHR46922">
    <property type="entry name" value="DHHA1 DOMAIN PROTEIN"/>
    <property type="match status" value="1"/>
</dbReference>
<evidence type="ECO:0000313" key="1">
    <source>
        <dbReference type="EMBL" id="RXH77158.1"/>
    </source>
</evidence>
<dbReference type="EMBL" id="RDQH01000340">
    <property type="protein sequence ID" value="RXH77158.1"/>
    <property type="molecule type" value="Genomic_DNA"/>
</dbReference>
<reference evidence="1 2" key="1">
    <citation type="submission" date="2018-10" db="EMBL/GenBank/DDBJ databases">
        <title>A high-quality apple genome assembly.</title>
        <authorList>
            <person name="Hu J."/>
        </authorList>
    </citation>
    <scope>NUCLEOTIDE SEQUENCE [LARGE SCALE GENOMIC DNA]</scope>
    <source>
        <strain evidence="2">cv. HFTH1</strain>
        <tissue evidence="1">Young leaf</tissue>
    </source>
</reference>
<gene>
    <name evidence="1" type="ORF">DVH24_023432</name>
</gene>
<dbReference type="SUPFAM" id="SSF64182">
    <property type="entry name" value="DHH phosphoesterases"/>
    <property type="match status" value="1"/>
</dbReference>
<protein>
    <recommendedName>
        <fullName evidence="3">DHHA1 domain-containing protein</fullName>
    </recommendedName>
</protein>
<proteinExistence type="predicted"/>
<dbReference type="InterPro" id="IPR038763">
    <property type="entry name" value="DHH_sf"/>
</dbReference>
<evidence type="ECO:0000313" key="2">
    <source>
        <dbReference type="Proteomes" id="UP000290289"/>
    </source>
</evidence>
<evidence type="ECO:0008006" key="3">
    <source>
        <dbReference type="Google" id="ProtNLM"/>
    </source>
</evidence>
<dbReference type="PANTHER" id="PTHR46922:SF4">
    <property type="entry name" value="DHHA1 DOMAIN PROTEIN"/>
    <property type="match status" value="1"/>
</dbReference>